<evidence type="ECO:0000313" key="10">
    <source>
        <dbReference type="EMBL" id="ANB15810.1"/>
    </source>
</evidence>
<dbReference type="PANTHER" id="PTHR28184:SF1">
    <property type="entry name" value="LARGE RIBOSOMAL SUBUNIT PROTEIN ML67"/>
    <property type="match status" value="1"/>
</dbReference>
<dbReference type="Pfam" id="PF12829">
    <property type="entry name" value="Mhr1"/>
    <property type="match status" value="1"/>
</dbReference>
<evidence type="ECO:0000256" key="4">
    <source>
        <dbReference type="ARBA" id="ARBA00023015"/>
    </source>
</evidence>
<evidence type="ECO:0000256" key="6">
    <source>
        <dbReference type="ARBA" id="ARBA00023163"/>
    </source>
</evidence>
<proteinExistence type="inferred from homology"/>
<dbReference type="KEGG" id="slb:AWJ20_3454"/>
<gene>
    <name evidence="10" type="primary">MHR1</name>
    <name evidence="10" type="ORF">AWJ20_3454</name>
</gene>
<dbReference type="GO" id="GO:0003735">
    <property type="term" value="F:structural constituent of ribosome"/>
    <property type="evidence" value="ECO:0007669"/>
    <property type="project" value="TreeGrafter"/>
</dbReference>
<dbReference type="RefSeq" id="XP_018738287.1">
    <property type="nucleotide sequence ID" value="XM_018880471.1"/>
</dbReference>
<dbReference type="Proteomes" id="UP000189580">
    <property type="component" value="Chromosome b"/>
</dbReference>
<dbReference type="GeneID" id="30035478"/>
<sequence length="224" mass="26541">MKNLSSKLQNIPLKSAQWLRRYKCGPNVFAFRNLETGQVVFSQTLYPKELDIQNQFQFANWQNRLPKAERKDIWRPLAVVTLPNPEAAVSFYENLVQLRFMRDRSMKKQANDWRKKSTDENIWYYGQFRPTYTQEAVADLASAVEASNLECEIKWENEWRRGEDKYWEGITNVNHAYLPKYNPREQTVMLKKIAKEAYTAFRRQEKELFKSLKIGPYAEPAAQS</sequence>
<keyword evidence="3" id="KW-0689">Ribosomal protein</keyword>
<dbReference type="EMBL" id="CP014503">
    <property type="protein sequence ID" value="ANB15810.1"/>
    <property type="molecule type" value="Genomic_DNA"/>
</dbReference>
<dbReference type="InterPro" id="IPR024629">
    <property type="entry name" value="Ribosomal_mL67"/>
</dbReference>
<dbReference type="GO" id="GO:0005840">
    <property type="term" value="C:ribosome"/>
    <property type="evidence" value="ECO:0007669"/>
    <property type="project" value="UniProtKB-KW"/>
</dbReference>
<evidence type="ECO:0000256" key="1">
    <source>
        <dbReference type="ARBA" id="ARBA00004173"/>
    </source>
</evidence>
<name>A0A161HHZ8_9ASCO</name>
<evidence type="ECO:0000256" key="9">
    <source>
        <dbReference type="ARBA" id="ARBA00035511"/>
    </source>
</evidence>
<dbReference type="PANTHER" id="PTHR28184">
    <property type="entry name" value="MITOCHONDRIAL HOMOLOGOUS RECOMBINATION PROTEIN 1"/>
    <property type="match status" value="1"/>
</dbReference>
<organism evidence="10 11">
    <name type="scientific">Sugiyamaella lignohabitans</name>
    <dbReference type="NCBI Taxonomy" id="796027"/>
    <lineage>
        <taxon>Eukaryota</taxon>
        <taxon>Fungi</taxon>
        <taxon>Dikarya</taxon>
        <taxon>Ascomycota</taxon>
        <taxon>Saccharomycotina</taxon>
        <taxon>Dipodascomycetes</taxon>
        <taxon>Dipodascales</taxon>
        <taxon>Trichomonascaceae</taxon>
        <taxon>Sugiyamaella</taxon>
    </lineage>
</organism>
<dbReference type="AlphaFoldDB" id="A0A161HHZ8"/>
<evidence type="ECO:0000256" key="3">
    <source>
        <dbReference type="ARBA" id="ARBA00022980"/>
    </source>
</evidence>
<keyword evidence="11" id="KW-1185">Reference proteome</keyword>
<dbReference type="GO" id="GO:1990904">
    <property type="term" value="C:ribonucleoprotein complex"/>
    <property type="evidence" value="ECO:0007669"/>
    <property type="project" value="UniProtKB-KW"/>
</dbReference>
<evidence type="ECO:0000256" key="8">
    <source>
        <dbReference type="ARBA" id="ARBA00035185"/>
    </source>
</evidence>
<evidence type="ECO:0000313" key="11">
    <source>
        <dbReference type="Proteomes" id="UP000189580"/>
    </source>
</evidence>
<keyword evidence="5" id="KW-0496">Mitochondrion</keyword>
<dbReference type="GO" id="GO:0005739">
    <property type="term" value="C:mitochondrion"/>
    <property type="evidence" value="ECO:0007669"/>
    <property type="project" value="UniProtKB-SubCell"/>
</dbReference>
<keyword evidence="6" id="KW-0804">Transcription</keyword>
<comment type="subcellular location">
    <subcellularLocation>
        <location evidence="1">Mitochondrion</location>
    </subcellularLocation>
</comment>
<accession>A0A161HHZ8</accession>
<evidence type="ECO:0000256" key="7">
    <source>
        <dbReference type="ARBA" id="ARBA00023274"/>
    </source>
</evidence>
<dbReference type="OrthoDB" id="5333655at2759"/>
<keyword evidence="7" id="KW-0687">Ribonucleoprotein</keyword>
<keyword evidence="4" id="KW-0805">Transcription regulation</keyword>
<evidence type="ECO:0000256" key="2">
    <source>
        <dbReference type="ARBA" id="ARBA00010741"/>
    </source>
</evidence>
<dbReference type="GO" id="GO:0000150">
    <property type="term" value="F:DNA strand exchange activity"/>
    <property type="evidence" value="ECO:0007669"/>
    <property type="project" value="InterPro"/>
</dbReference>
<reference evidence="10 11" key="1">
    <citation type="submission" date="2016-02" db="EMBL/GenBank/DDBJ databases">
        <title>Complete genome sequence and transcriptome regulation of the pentose utilising yeast Sugiyamaella lignohabitans.</title>
        <authorList>
            <person name="Bellasio M."/>
            <person name="Peymann A."/>
            <person name="Valli M."/>
            <person name="Sipitzky M."/>
            <person name="Graf A."/>
            <person name="Sauer M."/>
            <person name="Marx H."/>
            <person name="Mattanovich D."/>
        </authorList>
    </citation>
    <scope>NUCLEOTIDE SEQUENCE [LARGE SCALE GENOMIC DNA]</scope>
    <source>
        <strain evidence="10 11">CBS 10342</strain>
    </source>
</reference>
<protein>
    <recommendedName>
        <fullName evidence="8">Large ribosomal subunit protein mL67</fullName>
    </recommendedName>
    <alternativeName>
        <fullName evidence="9">Mitochondrial homologous recombination protein 1</fullName>
    </alternativeName>
</protein>
<dbReference type="GO" id="GO:0003697">
    <property type="term" value="F:single-stranded DNA binding"/>
    <property type="evidence" value="ECO:0007669"/>
    <property type="project" value="InterPro"/>
</dbReference>
<evidence type="ECO:0000256" key="5">
    <source>
        <dbReference type="ARBA" id="ARBA00023128"/>
    </source>
</evidence>
<comment type="similarity">
    <text evidence="2">Belongs to the mitochondrion-specific ribosomal protein mL67 family.</text>
</comment>